<evidence type="ECO:0000256" key="3">
    <source>
        <dbReference type="ARBA" id="ARBA00022525"/>
    </source>
</evidence>
<evidence type="ECO:0000256" key="6">
    <source>
        <dbReference type="ARBA" id="ARBA00023087"/>
    </source>
</evidence>
<feature type="signal peptide" evidence="10">
    <location>
        <begin position="1"/>
        <end position="28"/>
    </location>
</feature>
<feature type="domain" description="Chaplin" evidence="11">
    <location>
        <begin position="39"/>
        <end position="79"/>
    </location>
</feature>
<name>A0A7Y7B3I1_STRMO</name>
<evidence type="ECO:0000259" key="11">
    <source>
        <dbReference type="PROSITE" id="PS51884"/>
    </source>
</evidence>
<evidence type="ECO:0000313" key="12">
    <source>
        <dbReference type="EMBL" id="NVK78366.1"/>
    </source>
</evidence>
<dbReference type="PROSITE" id="PS51884">
    <property type="entry name" value="CHAPLIN"/>
    <property type="match status" value="2"/>
</dbReference>
<evidence type="ECO:0000256" key="8">
    <source>
        <dbReference type="SAM" id="MobiDB-lite"/>
    </source>
</evidence>
<keyword evidence="5" id="KW-0130">Cell adhesion</keyword>
<evidence type="ECO:0000256" key="9">
    <source>
        <dbReference type="SAM" id="Phobius"/>
    </source>
</evidence>
<evidence type="ECO:0000256" key="2">
    <source>
        <dbReference type="ARBA" id="ARBA00022512"/>
    </source>
</evidence>
<keyword evidence="6 7" id="KW-0034">Amyloid</keyword>
<evidence type="ECO:0000256" key="5">
    <source>
        <dbReference type="ARBA" id="ARBA00022889"/>
    </source>
</evidence>
<feature type="transmembrane region" description="Helical" evidence="9">
    <location>
        <begin position="268"/>
        <end position="286"/>
    </location>
</feature>
<gene>
    <name evidence="12" type="ORF">HG542_11890</name>
</gene>
<keyword evidence="13" id="KW-1185">Reference proteome</keyword>
<keyword evidence="3" id="KW-0964">Secreted</keyword>
<comment type="caution">
    <text evidence="12">The sequence shown here is derived from an EMBL/GenBank/DDBJ whole genome shotgun (WGS) entry which is preliminary data.</text>
</comment>
<sequence>MRQVSKKGLLTVAAASGVLAVTGGYAHADTGAEGVAAHSPGVASGNTVQVPVHAPVNVCGNTVNVIGLLNSASGNTCINGGGHAHRGHEGHKGHGNNGHEGHGTGVALAAGKAEHSPGIASGNVVQVPVSVPVNACGDNVSAVGIGNSATGNGCFNDGGGDHEQGGPRGHEPGHDHGRPPSDDCDDHGPHHPGHGQQHGNPPSEGGQPAHQQPAQHQPGGHVPGAPGTHEVKPVTAVKGVHRAPEQPSTMAQAGTKAAQLAHTGAGQVGIAGAASAAMLLGGAVLYRRSRGAQG</sequence>
<dbReference type="AlphaFoldDB" id="A0A7Y7B3I1"/>
<accession>A0A7Y7B3I1</accession>
<dbReference type="RefSeq" id="WP_171080412.1">
    <property type="nucleotide sequence ID" value="NZ_BNBU01000013.1"/>
</dbReference>
<feature type="region of interest" description="Disordered" evidence="8">
    <location>
        <begin position="155"/>
        <end position="230"/>
    </location>
</feature>
<evidence type="ECO:0000256" key="7">
    <source>
        <dbReference type="PROSITE-ProRule" id="PRU01232"/>
    </source>
</evidence>
<keyword evidence="4 10" id="KW-0732">Signal</keyword>
<keyword evidence="2" id="KW-0134">Cell wall</keyword>
<protein>
    <submittedName>
        <fullName evidence="12">DUF320 domain-containing protein</fullName>
    </submittedName>
</protein>
<dbReference type="GO" id="GO:0007155">
    <property type="term" value="P:cell adhesion"/>
    <property type="evidence" value="ECO:0007669"/>
    <property type="project" value="UniProtKB-KW"/>
</dbReference>
<dbReference type="Proteomes" id="UP000587462">
    <property type="component" value="Unassembled WGS sequence"/>
</dbReference>
<evidence type="ECO:0000256" key="1">
    <source>
        <dbReference type="ARBA" id="ARBA00004191"/>
    </source>
</evidence>
<dbReference type="Pfam" id="PF03777">
    <property type="entry name" value="ChpA-C"/>
    <property type="match status" value="2"/>
</dbReference>
<keyword evidence="9" id="KW-0812">Transmembrane</keyword>
<feature type="compositionally biased region" description="Basic and acidic residues" evidence="8">
    <location>
        <begin position="159"/>
        <end position="189"/>
    </location>
</feature>
<feature type="region of interest" description="Disordered" evidence="8">
    <location>
        <begin position="84"/>
        <end position="105"/>
    </location>
</feature>
<dbReference type="InterPro" id="IPR005528">
    <property type="entry name" value="ChpA-H"/>
</dbReference>
<dbReference type="EMBL" id="JABBXF010000023">
    <property type="protein sequence ID" value="NVK78366.1"/>
    <property type="molecule type" value="Genomic_DNA"/>
</dbReference>
<proteinExistence type="predicted"/>
<reference evidence="12 13" key="1">
    <citation type="submission" date="2020-04" db="EMBL/GenBank/DDBJ databases">
        <title>Draft Genome Sequence of Streptomyces morookaense DSM 40503, an 8-azaguanine-producing strain.</title>
        <authorList>
            <person name="Qi J."/>
            <person name="Gao J.-M."/>
        </authorList>
    </citation>
    <scope>NUCLEOTIDE SEQUENCE [LARGE SCALE GENOMIC DNA]</scope>
    <source>
        <strain evidence="12 13">DSM 40503</strain>
    </source>
</reference>
<feature type="chain" id="PRO_5030966807" evidence="10">
    <location>
        <begin position="29"/>
        <end position="294"/>
    </location>
</feature>
<feature type="compositionally biased region" description="Low complexity" evidence="8">
    <location>
        <begin position="194"/>
        <end position="224"/>
    </location>
</feature>
<evidence type="ECO:0000256" key="10">
    <source>
        <dbReference type="SAM" id="SignalP"/>
    </source>
</evidence>
<feature type="domain" description="Chaplin" evidence="11">
    <location>
        <begin position="116"/>
        <end position="156"/>
    </location>
</feature>
<keyword evidence="9" id="KW-1133">Transmembrane helix</keyword>
<evidence type="ECO:0000256" key="4">
    <source>
        <dbReference type="ARBA" id="ARBA00022729"/>
    </source>
</evidence>
<keyword evidence="9" id="KW-0472">Membrane</keyword>
<evidence type="ECO:0000313" key="13">
    <source>
        <dbReference type="Proteomes" id="UP000587462"/>
    </source>
</evidence>
<comment type="subcellular location">
    <subcellularLocation>
        <location evidence="1">Secreted</location>
        <location evidence="1">Cell wall</location>
    </subcellularLocation>
</comment>
<organism evidence="12 13">
    <name type="scientific">Streptomyces morookaense</name>
    <name type="common">Streptoverticillium morookaense</name>
    <dbReference type="NCBI Taxonomy" id="1970"/>
    <lineage>
        <taxon>Bacteria</taxon>
        <taxon>Bacillati</taxon>
        <taxon>Actinomycetota</taxon>
        <taxon>Actinomycetes</taxon>
        <taxon>Kitasatosporales</taxon>
        <taxon>Streptomycetaceae</taxon>
        <taxon>Streptomyces</taxon>
    </lineage>
</organism>
<feature type="compositionally biased region" description="Basic residues" evidence="8">
    <location>
        <begin position="84"/>
        <end position="94"/>
    </location>
</feature>